<reference evidence="4" key="1">
    <citation type="submission" date="2023-07" db="EMBL/GenBank/DDBJ databases">
        <authorList>
            <consortium name="AG Swart"/>
            <person name="Singh M."/>
            <person name="Singh A."/>
            <person name="Seah K."/>
            <person name="Emmerich C."/>
        </authorList>
    </citation>
    <scope>NUCLEOTIDE SEQUENCE</scope>
    <source>
        <strain evidence="4">DP1</strain>
    </source>
</reference>
<feature type="compositionally biased region" description="Basic and acidic residues" evidence="2">
    <location>
        <begin position="61"/>
        <end position="117"/>
    </location>
</feature>
<comment type="caution">
    <text evidence="4">The sequence shown here is derived from an EMBL/GenBank/DDBJ whole genome shotgun (WGS) entry which is preliminary data.</text>
</comment>
<feature type="compositionally biased region" description="Polar residues" evidence="2">
    <location>
        <begin position="911"/>
        <end position="932"/>
    </location>
</feature>
<feature type="transmembrane region" description="Helical" evidence="3">
    <location>
        <begin position="703"/>
        <end position="720"/>
    </location>
</feature>
<evidence type="ECO:0000313" key="5">
    <source>
        <dbReference type="Proteomes" id="UP001295684"/>
    </source>
</evidence>
<feature type="region of interest" description="Disordered" evidence="2">
    <location>
        <begin position="1"/>
        <end position="117"/>
    </location>
</feature>
<dbReference type="GO" id="GO:0005227">
    <property type="term" value="F:calcium-activated cation channel activity"/>
    <property type="evidence" value="ECO:0007669"/>
    <property type="project" value="InterPro"/>
</dbReference>
<evidence type="ECO:0000256" key="2">
    <source>
        <dbReference type="SAM" id="MobiDB-lite"/>
    </source>
</evidence>
<feature type="transmembrane region" description="Helical" evidence="3">
    <location>
        <begin position="649"/>
        <end position="671"/>
    </location>
</feature>
<dbReference type="PANTHER" id="PTHR13018">
    <property type="entry name" value="PROBABLE MEMBRANE PROTEIN DUF221-RELATED"/>
    <property type="match status" value="1"/>
</dbReference>
<keyword evidence="1" id="KW-0175">Coiled coil</keyword>
<evidence type="ECO:0000256" key="1">
    <source>
        <dbReference type="SAM" id="Coils"/>
    </source>
</evidence>
<feature type="transmembrane region" description="Helical" evidence="3">
    <location>
        <begin position="164"/>
        <end position="183"/>
    </location>
</feature>
<dbReference type="GO" id="GO:0005886">
    <property type="term" value="C:plasma membrane"/>
    <property type="evidence" value="ECO:0007669"/>
    <property type="project" value="TreeGrafter"/>
</dbReference>
<feature type="compositionally biased region" description="Basic and acidic residues" evidence="2">
    <location>
        <begin position="7"/>
        <end position="18"/>
    </location>
</feature>
<feature type="transmembrane region" description="Helical" evidence="3">
    <location>
        <begin position="464"/>
        <end position="484"/>
    </location>
</feature>
<evidence type="ECO:0000256" key="3">
    <source>
        <dbReference type="SAM" id="Phobius"/>
    </source>
</evidence>
<feature type="compositionally biased region" description="Basic and acidic residues" evidence="2">
    <location>
        <begin position="897"/>
        <end position="909"/>
    </location>
</feature>
<proteinExistence type="predicted"/>
<feature type="transmembrane region" description="Helical" evidence="3">
    <location>
        <begin position="608"/>
        <end position="629"/>
    </location>
</feature>
<dbReference type="InterPro" id="IPR045122">
    <property type="entry name" value="Csc1-like"/>
</dbReference>
<feature type="transmembrane region" description="Helical" evidence="3">
    <location>
        <begin position="567"/>
        <end position="587"/>
    </location>
</feature>
<feature type="transmembrane region" description="Helical" evidence="3">
    <location>
        <begin position="815"/>
        <end position="840"/>
    </location>
</feature>
<feature type="coiled-coil region" evidence="1">
    <location>
        <begin position="328"/>
        <end position="380"/>
    </location>
</feature>
<organism evidence="4 5">
    <name type="scientific">Euplotes crassus</name>
    <dbReference type="NCBI Taxonomy" id="5936"/>
    <lineage>
        <taxon>Eukaryota</taxon>
        <taxon>Sar</taxon>
        <taxon>Alveolata</taxon>
        <taxon>Ciliophora</taxon>
        <taxon>Intramacronucleata</taxon>
        <taxon>Spirotrichea</taxon>
        <taxon>Hypotrichia</taxon>
        <taxon>Euplotida</taxon>
        <taxon>Euplotidae</taxon>
        <taxon>Moneuplotes</taxon>
    </lineage>
</organism>
<keyword evidence="5" id="KW-1185">Reference proteome</keyword>
<accession>A0AAD2D1E8</accession>
<evidence type="ECO:0000313" key="4">
    <source>
        <dbReference type="EMBL" id="CAI2376387.1"/>
    </source>
</evidence>
<dbReference type="EMBL" id="CAMPGE010017942">
    <property type="protein sequence ID" value="CAI2376387.1"/>
    <property type="molecule type" value="Genomic_DNA"/>
</dbReference>
<keyword evidence="3" id="KW-0812">Transmembrane</keyword>
<protein>
    <submittedName>
        <fullName evidence="4">Uncharacterized protein</fullName>
    </submittedName>
</protein>
<sequence>MDFSEEVELKRSKKRNESKVPNLPPITPAVRNTPEVVQAPGKGPNFETLGADSLRQIPDSPKARDIDFDQPRGRSKMGTRDQNFRLDESRNEDWAKKEDIEALEKESPEKADKGKAREYRQAQMLHDKIQNTTFSYWKSSVETIVENSESHSSFGIYLFFLKRLAFTIFLSLFSICQVAYLLTCDFYDDKDIRFGIEKTTLGNLDGLDYKAVGSFTKELQIENSEKGRDVLLSCQILFSILFLLFILYHITMVNYESRRVKNLQNGTKWRQLDEKPHPLSIKEFSVLITSIDKNYQGDIISDVKNTLNKYGGYRGLIEVVPFQEYGTLLKNQLKINQIQQNLSDLQAKEILKETSMTKRIEKLELKLDKLNKAQLEIFENFDETKPPREVCVLFNKLKDRNECLDVYSPYSNWWSKPSKMPQEMKLNSKYGFKVQEGIEPFEINLEQDSFWKFKSLSFWLKSGYILTIVILVCLISSFCLSVTIGEVKDVYNEFPNYKDCKEYLFTESVVVASTTSSTATVPSTPDEIQCFCRYHGKDVIESNGGTNSSLTGIRTMCDTWLENYDKIYINVFIATGVMLCVSIFITYSIKIAFSKKILLFRGKTVNNILVSVLVFLLHSWFIGVYPILVFDSKEHSMPREWYLKTGMLYLWYFFALLVIYPLEVFSCVLLTKLFQKVQQKKAILQKELNKEFEGAELDYSHKIGRLISHFLICFVLSPGLPLLPLIFYVNLLIYCFIEKALILSFYRRMEAITNFIRQLTIQTLCIVFISTCVMSIAMYGNEEIFPTETKTESGLVFGLTLDYYIPESRNFIDKIFALTGIPFLCIIIFGMCIYIFLCLAHKDKAVLKQFKHFALMWHPLRVESRTLDNTLVYSSKSYDPKESEKYSESLEKIDKKFNREESKQPRVRNDVSVSFNNDPNGTGRKLTSQVDANLNPLYYDAEMPDPAKEVSPIQEEEKEHELEQVIQLAK</sequence>
<dbReference type="AlphaFoldDB" id="A0AAD2D1E8"/>
<feature type="transmembrane region" description="Helical" evidence="3">
    <location>
        <begin position="230"/>
        <end position="251"/>
    </location>
</feature>
<name>A0AAD2D1E8_EUPCR</name>
<gene>
    <name evidence="4" type="ORF">ECRASSUSDP1_LOCUS17757</name>
</gene>
<dbReference type="PANTHER" id="PTHR13018:SF135">
    <property type="entry name" value="CSC1_OSCA1-LIKE 7TM REGION DOMAIN-CONTAINING PROTEIN"/>
    <property type="match status" value="1"/>
</dbReference>
<dbReference type="Proteomes" id="UP001295684">
    <property type="component" value="Unassembled WGS sequence"/>
</dbReference>
<feature type="transmembrane region" description="Helical" evidence="3">
    <location>
        <begin position="759"/>
        <end position="780"/>
    </location>
</feature>
<keyword evidence="3" id="KW-0472">Membrane</keyword>
<feature type="region of interest" description="Disordered" evidence="2">
    <location>
        <begin position="897"/>
        <end position="970"/>
    </location>
</feature>
<feature type="transmembrane region" description="Helical" evidence="3">
    <location>
        <begin position="726"/>
        <end position="747"/>
    </location>
</feature>
<keyword evidence="3" id="KW-1133">Transmembrane helix</keyword>